<comment type="caution">
    <text evidence="1">The sequence shown here is derived from an EMBL/GenBank/DDBJ whole genome shotgun (WGS) entry which is preliminary data.</text>
</comment>
<keyword evidence="2" id="KW-1185">Reference proteome</keyword>
<evidence type="ECO:0000313" key="1">
    <source>
        <dbReference type="EMBL" id="CAG8647488.1"/>
    </source>
</evidence>
<sequence length="669" mass="74740">HVPGSMACDKAEDLYENNARAGSSQLERDKNSSKQSAPTPASRRNQRRRELASREPLIKQEMGINVESLLREARGNGIDLTSNTPPDSPGHYSSPGPIPPNDDMENDNSGPIDLTMDEVIDLTGDIEISEDERTSRPPAADVTRNDDHAGGQHDEESDRDSLFNASDGQDNGGRGGIDFDQGHLNSFASEAPAPIPDPYPTTEPPTSNVILTKRISKPGRKRALDMIDGPAKDKPKQQAKKRRIEPNATSLFTAVRGKAIVRGRDGGVTKFNAVTSAGSDLAAKKALEKSLNLSSTTSTFRPDSNTPAIQTPGTSVSYIPVTNADDLEDFEDEEQNNVPDAREEDMQQEAVNALRRERWGMISKPTTTTEIVEEFLPDWGTLPAPDPEAPPLFLLRLSKQHTLRLMLKDWSKHQWQWYPRSKILKKEENDDARSSLPNTPTRRGSVSEVEWVQHKMALLDLVPQYHQVAQDISSKRIYSLWLDWSNSKDETERAYLKSQAVEERNSDGGWRLGEEERTGVIPLVADCSRAEELLFTVTDGTNAWRLDKPETSQVRKQVGSWAFLMPWEHHGKGGRSEGLSRRLARYLEVKEKFLIVQSPLVDEHNKHPHTLLIFASKSHHMGSLCGIPDEFKIRVKSLVMVHIVRVNEEVGQLTLLVATISKVLVHWMI</sequence>
<dbReference type="EMBL" id="CAJVPT010020351">
    <property type="protein sequence ID" value="CAG8647488.1"/>
    <property type="molecule type" value="Genomic_DNA"/>
</dbReference>
<accession>A0ACA9ND51</accession>
<feature type="non-terminal residue" evidence="1">
    <location>
        <position position="1"/>
    </location>
</feature>
<evidence type="ECO:0000313" key="2">
    <source>
        <dbReference type="Proteomes" id="UP000789525"/>
    </source>
</evidence>
<dbReference type="Proteomes" id="UP000789525">
    <property type="component" value="Unassembled WGS sequence"/>
</dbReference>
<protein>
    <submittedName>
        <fullName evidence="1">1457_t:CDS:1</fullName>
    </submittedName>
</protein>
<gene>
    <name evidence="1" type="ORF">ACOLOM_LOCUS8142</name>
</gene>
<proteinExistence type="predicted"/>
<name>A0ACA9ND51_9GLOM</name>
<reference evidence="1" key="1">
    <citation type="submission" date="2021-06" db="EMBL/GenBank/DDBJ databases">
        <authorList>
            <person name="Kallberg Y."/>
            <person name="Tangrot J."/>
            <person name="Rosling A."/>
        </authorList>
    </citation>
    <scope>NUCLEOTIDE SEQUENCE</scope>
    <source>
        <strain evidence="1">CL356</strain>
    </source>
</reference>
<organism evidence="1 2">
    <name type="scientific">Acaulospora colombiana</name>
    <dbReference type="NCBI Taxonomy" id="27376"/>
    <lineage>
        <taxon>Eukaryota</taxon>
        <taxon>Fungi</taxon>
        <taxon>Fungi incertae sedis</taxon>
        <taxon>Mucoromycota</taxon>
        <taxon>Glomeromycotina</taxon>
        <taxon>Glomeromycetes</taxon>
        <taxon>Diversisporales</taxon>
        <taxon>Acaulosporaceae</taxon>
        <taxon>Acaulospora</taxon>
    </lineage>
</organism>